<evidence type="ECO:0000256" key="1">
    <source>
        <dbReference type="SAM" id="Phobius"/>
    </source>
</evidence>
<dbReference type="RefSeq" id="WP_127197654.1">
    <property type="nucleotide sequence ID" value="NZ_RZNX01000001.1"/>
</dbReference>
<name>A0A3S1DDM4_9BACL</name>
<keyword evidence="1" id="KW-0472">Membrane</keyword>
<keyword evidence="1" id="KW-1133">Transmembrane helix</keyword>
<evidence type="ECO:0008006" key="4">
    <source>
        <dbReference type="Google" id="ProtNLM"/>
    </source>
</evidence>
<gene>
    <name evidence="2" type="ORF">EJP77_02875</name>
</gene>
<dbReference type="AlphaFoldDB" id="A0A3S1DDM4"/>
<accession>A0A3S1DDM4</accession>
<comment type="caution">
    <text evidence="2">The sequence shown here is derived from an EMBL/GenBank/DDBJ whole genome shotgun (WGS) entry which is preliminary data.</text>
</comment>
<keyword evidence="3" id="KW-1185">Reference proteome</keyword>
<dbReference type="Proteomes" id="UP000272464">
    <property type="component" value="Unassembled WGS sequence"/>
</dbReference>
<reference evidence="2 3" key="1">
    <citation type="submission" date="2018-12" db="EMBL/GenBank/DDBJ databases">
        <authorList>
            <person name="Sun L."/>
            <person name="Chen Z."/>
        </authorList>
    </citation>
    <scope>NUCLEOTIDE SEQUENCE [LARGE SCALE GENOMIC DNA]</scope>
    <source>
        <strain evidence="2 3">3-5-3</strain>
    </source>
</reference>
<keyword evidence="1" id="KW-0812">Transmembrane</keyword>
<dbReference type="OrthoDB" id="2598858at2"/>
<dbReference type="EMBL" id="RZNX01000001">
    <property type="protein sequence ID" value="RUT35958.1"/>
    <property type="molecule type" value="Genomic_DNA"/>
</dbReference>
<evidence type="ECO:0000313" key="2">
    <source>
        <dbReference type="EMBL" id="RUT35958.1"/>
    </source>
</evidence>
<evidence type="ECO:0000313" key="3">
    <source>
        <dbReference type="Proteomes" id="UP000272464"/>
    </source>
</evidence>
<sequence>MARSFEKQVEKNKQKLLMQQKKQGIQPGKMGLSGEGETFRGRNFILPSLLILFGVVYGSLGFIGGGSDINSFLYWLTIGLYILLGVITFIRKPYLRIGKNALYTSKFNRDRMLSADSIQKIILSEGVVTIVPNGNAQKWTFLRSRNRFNTEAMGARLTEFGRLNKITVENH</sequence>
<organism evidence="2 3">
    <name type="scientific">Paenibacillus zeisoli</name>
    <dbReference type="NCBI Taxonomy" id="2496267"/>
    <lineage>
        <taxon>Bacteria</taxon>
        <taxon>Bacillati</taxon>
        <taxon>Bacillota</taxon>
        <taxon>Bacilli</taxon>
        <taxon>Bacillales</taxon>
        <taxon>Paenibacillaceae</taxon>
        <taxon>Paenibacillus</taxon>
    </lineage>
</organism>
<proteinExistence type="predicted"/>
<feature type="transmembrane region" description="Helical" evidence="1">
    <location>
        <begin position="44"/>
        <end position="66"/>
    </location>
</feature>
<protein>
    <recommendedName>
        <fullName evidence="4">Methyltransferase</fullName>
    </recommendedName>
</protein>
<feature type="transmembrane region" description="Helical" evidence="1">
    <location>
        <begin position="72"/>
        <end position="90"/>
    </location>
</feature>